<proteinExistence type="predicted"/>
<organism evidence="3 4">
    <name type="scientific">Aliivibrio logei</name>
    <name type="common">Vibrio logei</name>
    <dbReference type="NCBI Taxonomy" id="688"/>
    <lineage>
        <taxon>Bacteria</taxon>
        <taxon>Pseudomonadati</taxon>
        <taxon>Pseudomonadota</taxon>
        <taxon>Gammaproteobacteria</taxon>
        <taxon>Vibrionales</taxon>
        <taxon>Vibrionaceae</taxon>
        <taxon>Aliivibrio</taxon>
    </lineage>
</organism>
<name>A0A1B9NVK6_ALILO</name>
<sequence>MHNINKLLDAVLVSGGGGDIGVAIGRILQELNISNVIGCDVKREHAGECVFDFFSQAPLANDDNYFEFLKNTFEQYKVALFIPTSEAEIKAIFDFGLVNGELFGVPVLITNEKTALIALDKLETANALKVMGVNAPWTELATSLPKSLPCIFKPRSGQGSKGLKVVHTLSEAQSLSGSEGYIWQELLLPDEQEFTCGVYRHANGECRSILMRRTLSGGFTDKGEVIKNPIIEHYISTIAENLDVQGAINFQLRLTNKGPVLFEINPRLSSTVMFRHKLGFTDLVWAIEGILDLSLSSYQEPKAGTKFYRGIQEYIK</sequence>
<dbReference type="Gene3D" id="3.40.50.20">
    <property type="match status" value="1"/>
</dbReference>
<dbReference type="GO" id="GO:0005524">
    <property type="term" value="F:ATP binding"/>
    <property type="evidence" value="ECO:0007669"/>
    <property type="project" value="UniProtKB-UniRule"/>
</dbReference>
<comment type="caution">
    <text evidence="3">The sequence shown here is derived from an EMBL/GenBank/DDBJ whole genome shotgun (WGS) entry which is preliminary data.</text>
</comment>
<dbReference type="OrthoDB" id="9134168at2"/>
<feature type="domain" description="ATP-grasp" evidence="2">
    <location>
        <begin position="114"/>
        <end position="291"/>
    </location>
</feature>
<dbReference type="SUPFAM" id="SSF56059">
    <property type="entry name" value="Glutathione synthetase ATP-binding domain-like"/>
    <property type="match status" value="1"/>
</dbReference>
<evidence type="ECO:0000313" key="4">
    <source>
        <dbReference type="Proteomes" id="UP000093523"/>
    </source>
</evidence>
<dbReference type="InterPro" id="IPR011761">
    <property type="entry name" value="ATP-grasp"/>
</dbReference>
<dbReference type="Proteomes" id="UP000093523">
    <property type="component" value="Unassembled WGS sequence"/>
</dbReference>
<dbReference type="GO" id="GO:0046872">
    <property type="term" value="F:metal ion binding"/>
    <property type="evidence" value="ECO:0007669"/>
    <property type="project" value="InterPro"/>
</dbReference>
<keyword evidence="1" id="KW-0067">ATP-binding</keyword>
<keyword evidence="1" id="KW-0547">Nucleotide-binding</keyword>
<gene>
    <name evidence="3" type="ORF">A6E04_01725</name>
</gene>
<dbReference type="RefSeq" id="WP_065611840.1">
    <property type="nucleotide sequence ID" value="NZ_CAWMPN010000024.1"/>
</dbReference>
<dbReference type="PROSITE" id="PS50975">
    <property type="entry name" value="ATP_GRASP"/>
    <property type="match status" value="1"/>
</dbReference>
<accession>A0A1B9NVK6</accession>
<reference evidence="3 4" key="1">
    <citation type="submission" date="2016-06" db="EMBL/GenBank/DDBJ databases">
        <authorList>
            <person name="Kjaerup R.B."/>
            <person name="Dalgaard T.S."/>
            <person name="Juul-Madsen H.R."/>
        </authorList>
    </citation>
    <scope>NUCLEOTIDE SEQUENCE [LARGE SCALE GENOMIC DNA]</scope>
    <source>
        <strain evidence="3 4">1S159</strain>
    </source>
</reference>
<protein>
    <recommendedName>
        <fullName evidence="2">ATP-grasp domain-containing protein</fullName>
    </recommendedName>
</protein>
<evidence type="ECO:0000256" key="1">
    <source>
        <dbReference type="PROSITE-ProRule" id="PRU00409"/>
    </source>
</evidence>
<dbReference type="Gene3D" id="3.30.470.20">
    <property type="entry name" value="ATP-grasp fold, B domain"/>
    <property type="match status" value="2"/>
</dbReference>
<dbReference type="EMBL" id="MAJU01000024">
    <property type="protein sequence ID" value="OCH18566.1"/>
    <property type="molecule type" value="Genomic_DNA"/>
</dbReference>
<dbReference type="AlphaFoldDB" id="A0A1B9NVK6"/>
<dbReference type="STRING" id="688.A6E04_01725"/>
<dbReference type="Pfam" id="PF15632">
    <property type="entry name" value="ATPgrasp_Ter"/>
    <property type="match status" value="1"/>
</dbReference>
<evidence type="ECO:0000259" key="2">
    <source>
        <dbReference type="PROSITE" id="PS50975"/>
    </source>
</evidence>
<evidence type="ECO:0000313" key="3">
    <source>
        <dbReference type="EMBL" id="OCH18566.1"/>
    </source>
</evidence>